<evidence type="ECO:0000259" key="4">
    <source>
        <dbReference type="PROSITE" id="PS50110"/>
    </source>
</evidence>
<dbReference type="KEGG" id="nth:Nther_1569"/>
<dbReference type="GO" id="GO:0000156">
    <property type="term" value="F:phosphorelay response regulator activity"/>
    <property type="evidence" value="ECO:0007669"/>
    <property type="project" value="InterPro"/>
</dbReference>
<dbReference type="PANTHER" id="PTHR37299">
    <property type="entry name" value="TRANSCRIPTIONAL REGULATOR-RELATED"/>
    <property type="match status" value="1"/>
</dbReference>
<dbReference type="Pfam" id="PF04397">
    <property type="entry name" value="LytTR"/>
    <property type="match status" value="1"/>
</dbReference>
<dbReference type="HOGENOM" id="CLU_000445_14_1_9"/>
<dbReference type="SUPFAM" id="SSF52172">
    <property type="entry name" value="CheY-like"/>
    <property type="match status" value="1"/>
</dbReference>
<evidence type="ECO:0000313" key="7">
    <source>
        <dbReference type="Proteomes" id="UP000001683"/>
    </source>
</evidence>
<dbReference type="InterPro" id="IPR011006">
    <property type="entry name" value="CheY-like_superfamily"/>
</dbReference>
<evidence type="ECO:0000256" key="2">
    <source>
        <dbReference type="ARBA" id="ARBA00024867"/>
    </source>
</evidence>
<dbReference type="SMART" id="SM00850">
    <property type="entry name" value="LytTR"/>
    <property type="match status" value="1"/>
</dbReference>
<name>B2A4G7_NATTJ</name>
<dbReference type="GO" id="GO:0003677">
    <property type="term" value="F:DNA binding"/>
    <property type="evidence" value="ECO:0007669"/>
    <property type="project" value="InterPro"/>
</dbReference>
<dbReference type="SMART" id="SM00448">
    <property type="entry name" value="REC"/>
    <property type="match status" value="1"/>
</dbReference>
<dbReference type="PROSITE" id="PS50930">
    <property type="entry name" value="HTH_LYTTR"/>
    <property type="match status" value="1"/>
</dbReference>
<comment type="function">
    <text evidence="2">May play the central regulatory role in sporulation. It may be an element of the effector pathway responsible for the activation of sporulation genes in response to nutritional stress. Spo0A may act in concert with spo0H (a sigma factor) to control the expression of some genes that are critical to the sporulation process.</text>
</comment>
<dbReference type="Proteomes" id="UP000001683">
    <property type="component" value="Chromosome"/>
</dbReference>
<feature type="domain" description="Response regulatory" evidence="4">
    <location>
        <begin position="6"/>
        <end position="120"/>
    </location>
</feature>
<gene>
    <name evidence="6" type="ordered locus">Nther_1569</name>
</gene>
<proteinExistence type="predicted"/>
<dbReference type="FunCoup" id="B2A4G7">
    <property type="interactions" value="57"/>
</dbReference>
<dbReference type="EMBL" id="CP001034">
    <property type="protein sequence ID" value="ACB85144.1"/>
    <property type="molecule type" value="Genomic_DNA"/>
</dbReference>
<evidence type="ECO:0000259" key="5">
    <source>
        <dbReference type="PROSITE" id="PS50930"/>
    </source>
</evidence>
<dbReference type="Pfam" id="PF00072">
    <property type="entry name" value="Response_reg"/>
    <property type="match status" value="1"/>
</dbReference>
<dbReference type="InterPro" id="IPR046947">
    <property type="entry name" value="LytR-like"/>
</dbReference>
<dbReference type="InterPro" id="IPR007492">
    <property type="entry name" value="LytTR_DNA-bd_dom"/>
</dbReference>
<reference evidence="6 7" key="2">
    <citation type="journal article" date="2011" name="J. Bacteriol.">
        <title>Complete genome sequence of the anaerobic, halophilic alkalithermophile Natranaerobius thermophilus JW/NM-WN-LF.</title>
        <authorList>
            <person name="Zhao B."/>
            <person name="Mesbah N.M."/>
            <person name="Dalin E."/>
            <person name="Goodwin L."/>
            <person name="Nolan M."/>
            <person name="Pitluck S."/>
            <person name="Chertkov O."/>
            <person name="Brettin T.S."/>
            <person name="Han J."/>
            <person name="Larimer F.W."/>
            <person name="Land M.L."/>
            <person name="Hauser L."/>
            <person name="Kyrpides N."/>
            <person name="Wiegel J."/>
        </authorList>
    </citation>
    <scope>NUCLEOTIDE SEQUENCE [LARGE SCALE GENOMIC DNA]</scope>
    <source>
        <strain evidence="7">ATCC BAA-1301 / DSM 18059 / JW/NM-WN-LF</strain>
    </source>
</reference>
<dbReference type="STRING" id="457570.Nther_1569"/>
<dbReference type="Gene3D" id="3.40.50.2300">
    <property type="match status" value="1"/>
</dbReference>
<accession>B2A4G7</accession>
<feature type="modified residue" description="4-aspartylphosphate" evidence="3">
    <location>
        <position position="57"/>
    </location>
</feature>
<evidence type="ECO:0000256" key="1">
    <source>
        <dbReference type="ARBA" id="ARBA00018672"/>
    </source>
</evidence>
<protein>
    <recommendedName>
        <fullName evidence="1">Stage 0 sporulation protein A homolog</fullName>
    </recommendedName>
</protein>
<keyword evidence="3" id="KW-0597">Phosphoprotein</keyword>
<reference evidence="6 7" key="1">
    <citation type="submission" date="2008-04" db="EMBL/GenBank/DDBJ databases">
        <title>Complete sequence of chromosome of Natranaerobius thermophilus JW/NM-WN-LF.</title>
        <authorList>
            <consortium name="US DOE Joint Genome Institute"/>
            <person name="Copeland A."/>
            <person name="Lucas S."/>
            <person name="Lapidus A."/>
            <person name="Glavina del Rio T."/>
            <person name="Dalin E."/>
            <person name="Tice H."/>
            <person name="Bruce D."/>
            <person name="Goodwin L."/>
            <person name="Pitluck S."/>
            <person name="Chertkov O."/>
            <person name="Brettin T."/>
            <person name="Detter J.C."/>
            <person name="Han C."/>
            <person name="Kuske C.R."/>
            <person name="Schmutz J."/>
            <person name="Larimer F."/>
            <person name="Land M."/>
            <person name="Hauser L."/>
            <person name="Kyrpides N."/>
            <person name="Lykidis A."/>
            <person name="Mesbah N.M."/>
            <person name="Wiegel J."/>
        </authorList>
    </citation>
    <scope>NUCLEOTIDE SEQUENCE [LARGE SCALE GENOMIC DNA]</scope>
    <source>
        <strain evidence="7">ATCC BAA-1301 / DSM 18059 / JW/NM-WN-LF</strain>
    </source>
</reference>
<dbReference type="AlphaFoldDB" id="B2A4G7"/>
<sequence length="240" mass="28280">MLTMINVLICDDDLYTSKVLKKVIEENDEVKEIYLAENGEEAVDAVKNNDIDLAFMDIDMPKLDGLEAAKMMISLDSDLKVVFITAFPEYACDSYDLRALDYILKPIDFHRVNENIERLIQQSHGEKFHDSLKENNILMIKDKQEYYFIKMEDINYIEKQDKQLIIHTKDKEYSTRMGLNEIEEKLNQNFFRAHKSYIVNLKNIEKIEPYGDSSYIIYFENTDKVKNALITKNNIHILRE</sequence>
<dbReference type="InParanoid" id="B2A4G7"/>
<evidence type="ECO:0000256" key="3">
    <source>
        <dbReference type="PROSITE-ProRule" id="PRU00169"/>
    </source>
</evidence>
<dbReference type="eggNOG" id="COG3279">
    <property type="taxonomic scope" value="Bacteria"/>
</dbReference>
<dbReference type="PANTHER" id="PTHR37299:SF1">
    <property type="entry name" value="STAGE 0 SPORULATION PROTEIN A HOMOLOG"/>
    <property type="match status" value="1"/>
</dbReference>
<dbReference type="InterPro" id="IPR001789">
    <property type="entry name" value="Sig_transdc_resp-reg_receiver"/>
</dbReference>
<organism evidence="6 7">
    <name type="scientific">Natranaerobius thermophilus (strain ATCC BAA-1301 / DSM 18059 / JW/NM-WN-LF)</name>
    <dbReference type="NCBI Taxonomy" id="457570"/>
    <lineage>
        <taxon>Bacteria</taxon>
        <taxon>Bacillati</taxon>
        <taxon>Bacillota</taxon>
        <taxon>Clostridia</taxon>
        <taxon>Natranaerobiales</taxon>
        <taxon>Natranaerobiaceae</taxon>
        <taxon>Natranaerobius</taxon>
    </lineage>
</organism>
<dbReference type="PROSITE" id="PS50110">
    <property type="entry name" value="RESPONSE_REGULATORY"/>
    <property type="match status" value="1"/>
</dbReference>
<evidence type="ECO:0000313" key="6">
    <source>
        <dbReference type="EMBL" id="ACB85144.1"/>
    </source>
</evidence>
<keyword evidence="7" id="KW-1185">Reference proteome</keyword>
<feature type="domain" description="HTH LytTR-type" evidence="5">
    <location>
        <begin position="138"/>
        <end position="240"/>
    </location>
</feature>
<dbReference type="Gene3D" id="2.40.50.1020">
    <property type="entry name" value="LytTr DNA-binding domain"/>
    <property type="match status" value="1"/>
</dbReference>